<evidence type="ECO:0000256" key="4">
    <source>
        <dbReference type="ARBA" id="ARBA00022741"/>
    </source>
</evidence>
<gene>
    <name evidence="9" type="primary">6043425</name>
    <name evidence="8" type="ORF">CpipJ_CPIJ010322</name>
</gene>
<keyword evidence="8" id="KW-0131">Cell cycle</keyword>
<keyword evidence="6" id="KW-0067">ATP-binding</keyword>
<dbReference type="Pfam" id="PF00069">
    <property type="entry name" value="Pkinase"/>
    <property type="match status" value="1"/>
</dbReference>
<dbReference type="PANTHER" id="PTHR44167:SF23">
    <property type="entry name" value="CDC7 KINASE, ISOFORM A-RELATED"/>
    <property type="match status" value="1"/>
</dbReference>
<name>B0WUM3_CULQU</name>
<evidence type="ECO:0000256" key="1">
    <source>
        <dbReference type="ARBA" id="ARBA00012513"/>
    </source>
</evidence>
<proteinExistence type="predicted"/>
<dbReference type="VEuPathDB" id="VectorBase:CPIJ010322"/>
<keyword evidence="8" id="KW-0132">Cell division</keyword>
<keyword evidence="4" id="KW-0547">Nucleotide-binding</keyword>
<keyword evidence="10" id="KW-1185">Reference proteome</keyword>
<accession>B0WUM3</accession>
<dbReference type="GO" id="GO:0051301">
    <property type="term" value="P:cell division"/>
    <property type="evidence" value="ECO:0007669"/>
    <property type="project" value="UniProtKB-KW"/>
</dbReference>
<sequence length="125" mass="14085">MCLQTPFIDARDCSENLDHEENPKNLSNDCQRLWANNVVGVVFVPDPAGIGGVRDAVHCARPVSPVETQLYLRNLLVALKRVHDFNVIHRDVKLSNFLYNRKQLKFLLVDFGLAISRRGVEESAG</sequence>
<protein>
    <recommendedName>
        <fullName evidence="1">non-specific serine/threonine protein kinase</fullName>
        <ecNumber evidence="1">2.7.11.1</ecNumber>
    </recommendedName>
</protein>
<keyword evidence="5" id="KW-0418">Kinase</keyword>
<dbReference type="STRING" id="7176.B0WUM3"/>
<dbReference type="KEGG" id="cqu:CpipJ_CPIJ010322"/>
<dbReference type="PROSITE" id="PS00108">
    <property type="entry name" value="PROTEIN_KINASE_ST"/>
    <property type="match status" value="1"/>
</dbReference>
<dbReference type="GO" id="GO:0004674">
    <property type="term" value="F:protein serine/threonine kinase activity"/>
    <property type="evidence" value="ECO:0007669"/>
    <property type="project" value="UniProtKB-KW"/>
</dbReference>
<dbReference type="EnsemblMetazoa" id="CPIJ010322-RA">
    <property type="protein sequence ID" value="CPIJ010322-PA"/>
    <property type="gene ID" value="CPIJ010322"/>
</dbReference>
<dbReference type="InterPro" id="IPR000719">
    <property type="entry name" value="Prot_kinase_dom"/>
</dbReference>
<dbReference type="HOGENOM" id="CLU_1994835_0_0_1"/>
<dbReference type="GO" id="GO:0005524">
    <property type="term" value="F:ATP binding"/>
    <property type="evidence" value="ECO:0007669"/>
    <property type="project" value="UniProtKB-KW"/>
</dbReference>
<evidence type="ECO:0000259" key="7">
    <source>
        <dbReference type="PROSITE" id="PS50011"/>
    </source>
</evidence>
<keyword evidence="3" id="KW-0808">Transferase</keyword>
<dbReference type="InterPro" id="IPR011009">
    <property type="entry name" value="Kinase-like_dom_sf"/>
</dbReference>
<dbReference type="SUPFAM" id="SSF56112">
    <property type="entry name" value="Protein kinase-like (PK-like)"/>
    <property type="match status" value="1"/>
</dbReference>
<feature type="domain" description="Protein kinase" evidence="7">
    <location>
        <begin position="1"/>
        <end position="125"/>
    </location>
</feature>
<dbReference type="InterPro" id="IPR008271">
    <property type="entry name" value="Ser/Thr_kinase_AS"/>
</dbReference>
<dbReference type="GO" id="GO:0005634">
    <property type="term" value="C:nucleus"/>
    <property type="evidence" value="ECO:0007669"/>
    <property type="project" value="TreeGrafter"/>
</dbReference>
<evidence type="ECO:0000313" key="9">
    <source>
        <dbReference type="EnsemblMetazoa" id="CPIJ010322-PA"/>
    </source>
</evidence>
<dbReference type="VEuPathDB" id="VectorBase:CQUJHB009237"/>
<dbReference type="OrthoDB" id="10020333at2759"/>
<keyword evidence="2" id="KW-0723">Serine/threonine-protein kinase</keyword>
<evidence type="ECO:0000256" key="6">
    <source>
        <dbReference type="ARBA" id="ARBA00022840"/>
    </source>
</evidence>
<dbReference type="EMBL" id="DS232107">
    <property type="protein sequence ID" value="EDS35008.1"/>
    <property type="molecule type" value="Genomic_DNA"/>
</dbReference>
<dbReference type="Gene3D" id="1.10.510.10">
    <property type="entry name" value="Transferase(Phosphotransferase) domain 1"/>
    <property type="match status" value="1"/>
</dbReference>
<dbReference type="Proteomes" id="UP000002320">
    <property type="component" value="Unassembled WGS sequence"/>
</dbReference>
<organism>
    <name type="scientific">Culex quinquefasciatus</name>
    <name type="common">Southern house mosquito</name>
    <name type="synonym">Culex pungens</name>
    <dbReference type="NCBI Taxonomy" id="7176"/>
    <lineage>
        <taxon>Eukaryota</taxon>
        <taxon>Metazoa</taxon>
        <taxon>Ecdysozoa</taxon>
        <taxon>Arthropoda</taxon>
        <taxon>Hexapoda</taxon>
        <taxon>Insecta</taxon>
        <taxon>Pterygota</taxon>
        <taxon>Neoptera</taxon>
        <taxon>Endopterygota</taxon>
        <taxon>Diptera</taxon>
        <taxon>Nematocera</taxon>
        <taxon>Culicoidea</taxon>
        <taxon>Culicidae</taxon>
        <taxon>Culicinae</taxon>
        <taxon>Culicini</taxon>
        <taxon>Culex</taxon>
        <taxon>Culex</taxon>
    </lineage>
</organism>
<dbReference type="GO" id="GO:0044773">
    <property type="term" value="P:mitotic DNA damage checkpoint signaling"/>
    <property type="evidence" value="ECO:0007669"/>
    <property type="project" value="TreeGrafter"/>
</dbReference>
<dbReference type="InParanoid" id="B0WUM3"/>
<dbReference type="PANTHER" id="PTHR44167">
    <property type="entry name" value="OVARIAN-SPECIFIC SERINE/THREONINE-PROTEIN KINASE LOK-RELATED"/>
    <property type="match status" value="1"/>
</dbReference>
<evidence type="ECO:0000256" key="3">
    <source>
        <dbReference type="ARBA" id="ARBA00022679"/>
    </source>
</evidence>
<evidence type="ECO:0000256" key="5">
    <source>
        <dbReference type="ARBA" id="ARBA00022777"/>
    </source>
</evidence>
<evidence type="ECO:0000313" key="8">
    <source>
        <dbReference type="EMBL" id="EDS35008.1"/>
    </source>
</evidence>
<evidence type="ECO:0000313" key="10">
    <source>
        <dbReference type="Proteomes" id="UP000002320"/>
    </source>
</evidence>
<reference evidence="8" key="1">
    <citation type="submission" date="2007-03" db="EMBL/GenBank/DDBJ databases">
        <title>Annotation of Culex pipiens quinquefasciatus.</title>
        <authorList>
            <consortium name="The Broad Institute Genome Sequencing Platform"/>
            <person name="Atkinson P.W."/>
            <person name="Hemingway J."/>
            <person name="Christensen B.M."/>
            <person name="Higgs S."/>
            <person name="Kodira C."/>
            <person name="Hannick L."/>
            <person name="Megy K."/>
            <person name="O'Leary S."/>
            <person name="Pearson M."/>
            <person name="Haas B.J."/>
            <person name="Mauceli E."/>
            <person name="Wortman J.R."/>
            <person name="Lee N.H."/>
            <person name="Guigo R."/>
            <person name="Stanke M."/>
            <person name="Alvarado L."/>
            <person name="Amedeo P."/>
            <person name="Antoine C.H."/>
            <person name="Arensburger P."/>
            <person name="Bidwell S.L."/>
            <person name="Crawford M."/>
            <person name="Camaro F."/>
            <person name="Devon K."/>
            <person name="Engels R."/>
            <person name="Hammond M."/>
            <person name="Howarth C."/>
            <person name="Koehrsen M."/>
            <person name="Lawson D."/>
            <person name="Montgomery P."/>
            <person name="Nene V."/>
            <person name="Nusbaum C."/>
            <person name="Puiu D."/>
            <person name="Romero-Severson J."/>
            <person name="Severson D.W."/>
            <person name="Shumway M."/>
            <person name="Sisk P."/>
            <person name="Stolte C."/>
            <person name="Zeng Q."/>
            <person name="Eisenstadt E."/>
            <person name="Fraser-Liggett C."/>
            <person name="Strausberg R."/>
            <person name="Galagan J."/>
            <person name="Birren B."/>
            <person name="Collins F.H."/>
        </authorList>
    </citation>
    <scope>NUCLEOTIDE SEQUENCE [LARGE SCALE GENOMIC DNA]</scope>
    <source>
        <strain evidence="8">JHB</strain>
    </source>
</reference>
<evidence type="ECO:0000256" key="2">
    <source>
        <dbReference type="ARBA" id="ARBA00022527"/>
    </source>
</evidence>
<dbReference type="eggNOG" id="KOG1167">
    <property type="taxonomic scope" value="Eukaryota"/>
</dbReference>
<reference evidence="9" key="2">
    <citation type="submission" date="2020-05" db="UniProtKB">
        <authorList>
            <consortium name="EnsemblMetazoa"/>
        </authorList>
    </citation>
    <scope>IDENTIFICATION</scope>
    <source>
        <strain evidence="9">JHB</strain>
    </source>
</reference>
<dbReference type="PROSITE" id="PS50011">
    <property type="entry name" value="PROTEIN_KINASE_DOM"/>
    <property type="match status" value="1"/>
</dbReference>
<dbReference type="EC" id="2.7.11.1" evidence="1"/>
<dbReference type="AlphaFoldDB" id="B0WUM3"/>